<accession>A0ACC6MF37</accession>
<name>A0ACC6MF37_MYCPF</name>
<evidence type="ECO:0000313" key="1">
    <source>
        <dbReference type="EMBL" id="MDZ5085590.1"/>
    </source>
</evidence>
<proteinExistence type="predicted"/>
<keyword evidence="2" id="KW-1185">Reference proteome</keyword>
<gene>
    <name evidence="1" type="ORF">OHX15_09345</name>
</gene>
<sequence length="428" mass="44717">MIANQRLLPERHLDRAAYTDFGGYRGLDAVAADPATARQRLLDTDLTGLGGAHFPLARKVAALLDQPGPRALVCNAAEDEPGSGKDRTLLGRNPHLVLEGALIAAAAIEATDIVLYISEGATDAHQAMSTALAEAAQSPAIHDVNRVRVVSAGAHYVAGEATAAVDAINGGSGKPTGQPPYPTSCGIGRLPTLVANCETLANLPRLVGTPAGHEHPRTRLATVSGAVAAPGVYEVDPSTDTFADLFERAGQITGSGQLKAFQPGGPSSSFLDSRSAATLIDNGAVRAAGSQPGCLAVRVIAADTCIVEICQEITGFFAREQCGQCPPCRMKTQTYHRTIQTIAANKGNWDLLDKLSAVEEFVSDMPRRCSLIDMPTAPLRSARALFPADFAAHIDSGRCRWPQPVHTLTTPGEPSSHTATSPLQGASS</sequence>
<evidence type="ECO:0000313" key="2">
    <source>
        <dbReference type="Proteomes" id="UP001289645"/>
    </source>
</evidence>
<organism evidence="1 2">
    <name type="scientific">Mycolicibacterium parafortuitum</name>
    <name type="common">Mycobacterium parafortuitum</name>
    <dbReference type="NCBI Taxonomy" id="39692"/>
    <lineage>
        <taxon>Bacteria</taxon>
        <taxon>Bacillati</taxon>
        <taxon>Actinomycetota</taxon>
        <taxon>Actinomycetes</taxon>
        <taxon>Mycobacteriales</taxon>
        <taxon>Mycobacteriaceae</taxon>
        <taxon>Mycolicibacterium</taxon>
    </lineage>
</organism>
<comment type="caution">
    <text evidence="1">The sequence shown here is derived from an EMBL/GenBank/DDBJ whole genome shotgun (WGS) entry which is preliminary data.</text>
</comment>
<reference evidence="1 2" key="1">
    <citation type="journal article" date="2021" name="Chemosphere">
        <title>Bioballs carrying a syntrophic Rhodococcus and Mycolicibacterium consortium for simultaneous sorption and biodegradation of fuel oil in contaminated freshwater.</title>
        <authorList>
            <person name="Naloka K."/>
            <person name="Polrit D."/>
            <person name="Muangchinda C."/>
            <person name="Thoetkiattikul H."/>
            <person name="Pinyakong O."/>
        </authorList>
    </citation>
    <scope>NUCLEOTIDE SEQUENCE [LARGE SCALE GENOMIC DNA]</scope>
    <source>
        <strain evidence="1 2">J101</strain>
    </source>
</reference>
<dbReference type="Proteomes" id="UP001289645">
    <property type="component" value="Unassembled WGS sequence"/>
</dbReference>
<dbReference type="EMBL" id="JAOXLN010000007">
    <property type="protein sequence ID" value="MDZ5085590.1"/>
    <property type="molecule type" value="Genomic_DNA"/>
</dbReference>
<protein>
    <submittedName>
        <fullName evidence="1">SLBB domain-containing protein</fullName>
    </submittedName>
</protein>